<evidence type="ECO:0000256" key="1">
    <source>
        <dbReference type="ARBA" id="ARBA00004141"/>
    </source>
</evidence>
<dbReference type="OrthoDB" id="10012223at2759"/>
<evidence type="ECO:0000256" key="5">
    <source>
        <dbReference type="SAM" id="MobiDB-lite"/>
    </source>
</evidence>
<dbReference type="KEGG" id="ndi:NDAI_0A08570"/>
<feature type="compositionally biased region" description="Basic and acidic residues" evidence="5">
    <location>
        <begin position="12"/>
        <end position="29"/>
    </location>
</feature>
<gene>
    <name evidence="7" type="primary">NDAI0A08570</name>
    <name evidence="7" type="ordered locus">NDAI_0A08570</name>
</gene>
<dbReference type="GO" id="GO:0005619">
    <property type="term" value="C:ascospore wall"/>
    <property type="evidence" value="ECO:0007669"/>
    <property type="project" value="EnsemblFungi"/>
</dbReference>
<feature type="transmembrane region" description="Helical" evidence="6">
    <location>
        <begin position="140"/>
        <end position="162"/>
    </location>
</feature>
<dbReference type="HOGENOM" id="CLU_062645_2_0_1"/>
<proteinExistence type="predicted"/>
<keyword evidence="4 6" id="KW-0472">Membrane</keyword>
<protein>
    <recommendedName>
        <fullName evidence="9">Outer spore wall protein RRT8</fullName>
    </recommendedName>
</protein>
<feature type="region of interest" description="Disordered" evidence="5">
    <location>
        <begin position="1"/>
        <end position="29"/>
    </location>
</feature>
<feature type="transmembrane region" description="Helical" evidence="6">
    <location>
        <begin position="113"/>
        <end position="134"/>
    </location>
</feature>
<name>G0W5C2_NAUDC</name>
<dbReference type="PANTHER" id="PTHR34292:SF3">
    <property type="entry name" value="OUTER SPORE WALL PROTEIN LDS2-RELATED"/>
    <property type="match status" value="1"/>
</dbReference>
<dbReference type="GO" id="GO:0030476">
    <property type="term" value="P:ascospore wall assembly"/>
    <property type="evidence" value="ECO:0007669"/>
    <property type="project" value="EnsemblFungi"/>
</dbReference>
<dbReference type="Pfam" id="PF07264">
    <property type="entry name" value="EI24"/>
    <property type="match status" value="1"/>
</dbReference>
<sequence length="348" mass="40095">MKYSDIFGQNKHPQDEMTDSKAEPKDYSVQKEGKDIDIQNSNEEQSLLKIVKLYSNQIIDIANKYFPTLVPTIEKRWISLRKNLFHDMVFGNSFIYPIQGALEVVTTRVYWKYIAVFGVSYVITFFVIGGLYYLTLLPIVLSWSMLFLGPIGFVLAHLQWVLQTNALTSIISSKLVLPFINDRIYDMALVMNGGEDFLNKGKLIRKVKSKTKKDLKIDSTTSKEKESQWIVRKTWSILKFFRNTIITISLTLLSMVPLIGPPIVNQIMAPSRSFSYMTRYFYLKGFNHKEAKDFQYENYGHFVCFGMASGILEFLPFISIITMASNTIGAAKWSLALNERENKLKKNE</sequence>
<evidence type="ECO:0000256" key="4">
    <source>
        <dbReference type="ARBA" id="ARBA00023136"/>
    </source>
</evidence>
<dbReference type="OMA" id="REFWPLF"/>
<evidence type="ECO:0000256" key="6">
    <source>
        <dbReference type="SAM" id="Phobius"/>
    </source>
</evidence>
<reference evidence="7 8" key="1">
    <citation type="journal article" date="2011" name="Proc. Natl. Acad. Sci. U.S.A.">
        <title>Evolutionary erosion of yeast sex chromosomes by mating-type switching accidents.</title>
        <authorList>
            <person name="Gordon J.L."/>
            <person name="Armisen D."/>
            <person name="Proux-Wera E."/>
            <person name="Oheigeartaigh S.S."/>
            <person name="Byrne K.P."/>
            <person name="Wolfe K.H."/>
        </authorList>
    </citation>
    <scope>NUCLEOTIDE SEQUENCE [LARGE SCALE GENOMIC DNA]</scope>
    <source>
        <strain evidence="8">ATCC 10597 / BCRC 20456 / CBS 421 / NBRC 0211 / NRRL Y-12639</strain>
    </source>
</reference>
<organism evidence="7 8">
    <name type="scientific">Naumovozyma dairenensis (strain ATCC 10597 / BCRC 20456 / CBS 421 / NBRC 0211 / NRRL Y-12639)</name>
    <name type="common">Saccharomyces dairenensis</name>
    <dbReference type="NCBI Taxonomy" id="1071378"/>
    <lineage>
        <taxon>Eukaryota</taxon>
        <taxon>Fungi</taxon>
        <taxon>Dikarya</taxon>
        <taxon>Ascomycota</taxon>
        <taxon>Saccharomycotina</taxon>
        <taxon>Saccharomycetes</taxon>
        <taxon>Saccharomycetales</taxon>
        <taxon>Saccharomycetaceae</taxon>
        <taxon>Naumovozyma</taxon>
    </lineage>
</organism>
<dbReference type="EMBL" id="HE580267">
    <property type="protein sequence ID" value="CCD23010.1"/>
    <property type="molecule type" value="Genomic_DNA"/>
</dbReference>
<dbReference type="GeneID" id="11494357"/>
<keyword evidence="8" id="KW-1185">Reference proteome</keyword>
<evidence type="ECO:0000313" key="7">
    <source>
        <dbReference type="EMBL" id="CCD23010.1"/>
    </source>
</evidence>
<dbReference type="InterPro" id="IPR059112">
    <property type="entry name" value="CysZ/EI24"/>
</dbReference>
<dbReference type="Proteomes" id="UP000000689">
    <property type="component" value="Chromosome 1"/>
</dbReference>
<dbReference type="GO" id="GO:0005628">
    <property type="term" value="C:prospore membrane"/>
    <property type="evidence" value="ECO:0007669"/>
    <property type="project" value="EnsemblFungi"/>
</dbReference>
<feature type="transmembrane region" description="Helical" evidence="6">
    <location>
        <begin position="240"/>
        <end position="260"/>
    </location>
</feature>
<dbReference type="GO" id="GO:0005811">
    <property type="term" value="C:lipid droplet"/>
    <property type="evidence" value="ECO:0007669"/>
    <property type="project" value="TreeGrafter"/>
</dbReference>
<dbReference type="STRING" id="1071378.G0W5C2"/>
<accession>G0W5C2</accession>
<evidence type="ECO:0000256" key="3">
    <source>
        <dbReference type="ARBA" id="ARBA00022989"/>
    </source>
</evidence>
<dbReference type="RefSeq" id="XP_003668253.1">
    <property type="nucleotide sequence ID" value="XM_003668205.1"/>
</dbReference>
<dbReference type="InterPro" id="IPR052786">
    <property type="entry name" value="Spore_wall_assembly"/>
</dbReference>
<evidence type="ECO:0008006" key="9">
    <source>
        <dbReference type="Google" id="ProtNLM"/>
    </source>
</evidence>
<dbReference type="AlphaFoldDB" id="G0W5C2"/>
<keyword evidence="2 6" id="KW-0812">Transmembrane</keyword>
<dbReference type="eggNOG" id="ENOG502QVX4">
    <property type="taxonomic scope" value="Eukaryota"/>
</dbReference>
<comment type="subcellular location">
    <subcellularLocation>
        <location evidence="1">Membrane</location>
        <topology evidence="1">Multi-pass membrane protein</topology>
    </subcellularLocation>
</comment>
<feature type="transmembrane region" description="Helical" evidence="6">
    <location>
        <begin position="299"/>
        <end position="324"/>
    </location>
</feature>
<evidence type="ECO:0000256" key="2">
    <source>
        <dbReference type="ARBA" id="ARBA00022692"/>
    </source>
</evidence>
<evidence type="ECO:0000313" key="8">
    <source>
        <dbReference type="Proteomes" id="UP000000689"/>
    </source>
</evidence>
<keyword evidence="3 6" id="KW-1133">Transmembrane helix</keyword>
<dbReference type="PANTHER" id="PTHR34292">
    <property type="entry name" value="OUTER SPORE WALL PROTEIN LDS1"/>
    <property type="match status" value="1"/>
</dbReference>